<evidence type="ECO:0000256" key="1">
    <source>
        <dbReference type="SAM" id="Phobius"/>
    </source>
</evidence>
<feature type="transmembrane region" description="Helical" evidence="1">
    <location>
        <begin position="55"/>
        <end position="78"/>
    </location>
</feature>
<evidence type="ECO:0000313" key="2">
    <source>
        <dbReference type="EMBL" id="PWD52383.1"/>
    </source>
</evidence>
<name>A0A2U1ZZK3_9MICO</name>
<feature type="transmembrane region" description="Helical" evidence="1">
    <location>
        <begin position="125"/>
        <end position="145"/>
    </location>
</feature>
<keyword evidence="1" id="KW-0812">Transmembrane</keyword>
<feature type="transmembrane region" description="Helical" evidence="1">
    <location>
        <begin position="98"/>
        <end position="118"/>
    </location>
</feature>
<keyword evidence="1" id="KW-1133">Transmembrane helix</keyword>
<evidence type="ECO:0000313" key="3">
    <source>
        <dbReference type="Proteomes" id="UP000245166"/>
    </source>
</evidence>
<gene>
    <name evidence="2" type="ORF">C8046_05410</name>
</gene>
<dbReference type="Pfam" id="PF19853">
    <property type="entry name" value="DUF6328"/>
    <property type="match status" value="1"/>
</dbReference>
<dbReference type="AlphaFoldDB" id="A0A2U1ZZK3"/>
<dbReference type="Proteomes" id="UP000245166">
    <property type="component" value="Unassembled WGS sequence"/>
</dbReference>
<protein>
    <submittedName>
        <fullName evidence="2">Sodium:proton antiporter</fullName>
    </submittedName>
</protein>
<accession>A0A2U1ZZK3</accession>
<reference evidence="2 3" key="1">
    <citation type="submission" date="2018-03" db="EMBL/GenBank/DDBJ databases">
        <title>Genome assembly of novel Miniimonas species PCH200.</title>
        <authorList>
            <person name="Thakur V."/>
            <person name="Kumar V."/>
            <person name="Singh D."/>
        </authorList>
    </citation>
    <scope>NUCLEOTIDE SEQUENCE [LARGE SCALE GENOMIC DNA]</scope>
    <source>
        <strain evidence="2 3">PCH200</strain>
    </source>
</reference>
<keyword evidence="3" id="KW-1185">Reference proteome</keyword>
<dbReference type="InterPro" id="IPR046291">
    <property type="entry name" value="DUF6328"/>
</dbReference>
<organism evidence="2 3">
    <name type="scientific">Serinibacter arcticus</name>
    <dbReference type="NCBI Taxonomy" id="1655435"/>
    <lineage>
        <taxon>Bacteria</taxon>
        <taxon>Bacillati</taxon>
        <taxon>Actinomycetota</taxon>
        <taxon>Actinomycetes</taxon>
        <taxon>Micrococcales</taxon>
        <taxon>Beutenbergiaceae</taxon>
        <taxon>Serinibacter</taxon>
    </lineage>
</organism>
<keyword evidence="1" id="KW-0472">Membrane</keyword>
<dbReference type="OrthoDB" id="3625784at2"/>
<sequence>MAHGRDESGAERADRNWSELLQELRVMQTGVQVLTGFLLTLPFQQRFAELDRYQLTLYLALVCLSVATTGVLIAPVAVHRSVFRRGLKAPLVTASDRLTRLGLVMLGLVVTGTAMLAFDVVLSRTAGIVVGACAATLLAVLWVLVPQRLGAAARDAARDRARTVAHVSP</sequence>
<dbReference type="EMBL" id="PYHR01000002">
    <property type="protein sequence ID" value="PWD52383.1"/>
    <property type="molecule type" value="Genomic_DNA"/>
</dbReference>
<proteinExistence type="predicted"/>
<comment type="caution">
    <text evidence="2">The sequence shown here is derived from an EMBL/GenBank/DDBJ whole genome shotgun (WGS) entry which is preliminary data.</text>
</comment>